<dbReference type="Proteomes" id="UP000251211">
    <property type="component" value="Unassembled WGS sequence"/>
</dbReference>
<dbReference type="PANTHER" id="PTHR11647:SF1">
    <property type="entry name" value="COLLAPSIN RESPONSE MEDIATOR PROTEIN"/>
    <property type="match status" value="1"/>
</dbReference>
<evidence type="ECO:0000259" key="3">
    <source>
        <dbReference type="Pfam" id="PF01979"/>
    </source>
</evidence>
<evidence type="ECO:0000313" key="4">
    <source>
        <dbReference type="EMBL" id="SPZ39512.1"/>
    </source>
</evidence>
<comment type="cofactor">
    <cofactor evidence="1">
        <name>Zn(2+)</name>
        <dbReference type="ChEBI" id="CHEBI:29105"/>
    </cofactor>
</comment>
<dbReference type="RefSeq" id="WP_112299938.1">
    <property type="nucleotide sequence ID" value="NZ_QTTP01000001.1"/>
</dbReference>
<proteinExistence type="inferred from homology"/>
<dbReference type="Gene3D" id="2.30.40.10">
    <property type="entry name" value="Urease, subunit C, domain 1"/>
    <property type="match status" value="1"/>
</dbReference>
<dbReference type="Pfam" id="PF01979">
    <property type="entry name" value="Amidohydro_1"/>
    <property type="match status" value="1"/>
</dbReference>
<name>A0AB38FDY6_RHOWR</name>
<evidence type="ECO:0000313" key="5">
    <source>
        <dbReference type="Proteomes" id="UP000251211"/>
    </source>
</evidence>
<dbReference type="FunFam" id="3.20.20.140:FF:000174">
    <property type="entry name" value="Dihydropyrimidinase-related protein 2"/>
    <property type="match status" value="1"/>
</dbReference>
<dbReference type="InterPro" id="IPR050378">
    <property type="entry name" value="Metallo-dep_Hydrolases_sf"/>
</dbReference>
<accession>A0AB38FDY6</accession>
<dbReference type="InterPro" id="IPR032466">
    <property type="entry name" value="Metal_Hydrolase"/>
</dbReference>
<dbReference type="InterPro" id="IPR006680">
    <property type="entry name" value="Amidohydro-rel"/>
</dbReference>
<dbReference type="GO" id="GO:0004038">
    <property type="term" value="F:allantoinase activity"/>
    <property type="evidence" value="ECO:0007669"/>
    <property type="project" value="UniProtKB-EC"/>
</dbReference>
<dbReference type="PANTHER" id="PTHR11647">
    <property type="entry name" value="HYDRANTOINASE/DIHYDROPYRIMIDINASE FAMILY MEMBER"/>
    <property type="match status" value="1"/>
</dbReference>
<dbReference type="SUPFAM" id="SSF51338">
    <property type="entry name" value="Composite domain of metallo-dependent hydrolases"/>
    <property type="match status" value="1"/>
</dbReference>
<dbReference type="AlphaFoldDB" id="A0AB38FDY6"/>
<feature type="domain" description="Amidohydrolase-related" evidence="3">
    <location>
        <begin position="55"/>
        <end position="436"/>
    </location>
</feature>
<comment type="caution">
    <text evidence="4">The sequence shown here is derived from an EMBL/GenBank/DDBJ whole genome shotgun (WGS) entry which is preliminary data.</text>
</comment>
<organism evidence="4 5">
    <name type="scientific">Rhodococcus wratislaviensis</name>
    <name type="common">Tsukamurella wratislaviensis</name>
    <dbReference type="NCBI Taxonomy" id="44752"/>
    <lineage>
        <taxon>Bacteria</taxon>
        <taxon>Bacillati</taxon>
        <taxon>Actinomycetota</taxon>
        <taxon>Actinomycetes</taxon>
        <taxon>Mycobacteriales</taxon>
        <taxon>Nocardiaceae</taxon>
        <taxon>Rhodococcus</taxon>
    </lineage>
</organism>
<dbReference type="InterPro" id="IPR011059">
    <property type="entry name" value="Metal-dep_hydrolase_composite"/>
</dbReference>
<evidence type="ECO:0000256" key="2">
    <source>
        <dbReference type="ARBA" id="ARBA00008829"/>
    </source>
</evidence>
<protein>
    <submittedName>
        <fullName evidence="4">Allantoinase</fullName>
        <ecNumber evidence="4">3.5.2.-</ecNumber>
        <ecNumber evidence="4">3.5.2.5</ecNumber>
    </submittedName>
</protein>
<sequence>MSDRHPDLLIRGGIVVTGHALERLDVAVTAGRVSALLAPGSAIQADDIVDAEGCYVLPGGIDTHTHVSWPLADGTRTDDGFTGAGRAAALGGTTTLVDFVPPLRPDQRLIDAAEERIAEVESGCAIDVALHPILNRADKSVQQDISKVIGAGLTSFKMYTTYDDRVNDGQIWTLMQEIVAHGGLPGFHAENHDVLTESLHELVEHGRIAVPDFPGSRPALAEATAIKTVSHMARALRSPVYIFHVSGAEAFDAVLESRRAGAVVHAETCTHYLAFDDSVFSRSDGWKFIITPPIRGRHDNERLWEAIADRTMTSVGSDHCAYSLASKSAHPDDHRLTPPGAAGIQARTPVLWDQCVNRRGLTPSDFVAISAESAAKALGLYPAKGTIAIGSDADLVVLDPARQWSGKDLPAASSNTFDLYTDYIGRGMVEHVFVRGIAVVRDANYDSSSTNAGSLLRRSTR</sequence>
<dbReference type="SUPFAM" id="SSF51556">
    <property type="entry name" value="Metallo-dependent hydrolases"/>
    <property type="match status" value="1"/>
</dbReference>
<keyword evidence="4" id="KW-0378">Hydrolase</keyword>
<dbReference type="EC" id="3.5.2.5" evidence="4"/>
<reference evidence="4 5" key="1">
    <citation type="submission" date="2018-06" db="EMBL/GenBank/DDBJ databases">
        <authorList>
            <consortium name="Pathogen Informatics"/>
            <person name="Doyle S."/>
        </authorList>
    </citation>
    <scope>NUCLEOTIDE SEQUENCE [LARGE SCALE GENOMIC DNA]</scope>
    <source>
        <strain evidence="4 5">NCTC13229</strain>
    </source>
</reference>
<comment type="similarity">
    <text evidence="2">Belongs to the metallo-dependent hydrolases superfamily. Hydantoinase/dihydropyrimidinase family.</text>
</comment>
<dbReference type="EC" id="3.5.2.-" evidence="4"/>
<dbReference type="EMBL" id="UAUI01000011">
    <property type="protein sequence ID" value="SPZ39512.1"/>
    <property type="molecule type" value="Genomic_DNA"/>
</dbReference>
<dbReference type="Gene3D" id="3.20.20.140">
    <property type="entry name" value="Metal-dependent hydrolases"/>
    <property type="match status" value="1"/>
</dbReference>
<dbReference type="GO" id="GO:0005829">
    <property type="term" value="C:cytosol"/>
    <property type="evidence" value="ECO:0007669"/>
    <property type="project" value="TreeGrafter"/>
</dbReference>
<evidence type="ECO:0000256" key="1">
    <source>
        <dbReference type="ARBA" id="ARBA00001947"/>
    </source>
</evidence>
<gene>
    <name evidence="4" type="primary">hyuA_2</name>
    <name evidence="4" type="ORF">NCTC13229_02991</name>
</gene>